<sequence length="103" mass="11677">MQLADYKHRVEREDGPSSGRYVVHLAPGFEGEMTYRWVSPGVIAIDHTGVPPEYRGQGIAEDIVRKAIEDARKEGIKIIPYCSYVVAQFRRHPEWADLLAPRG</sequence>
<evidence type="ECO:0000313" key="4">
    <source>
        <dbReference type="Proteomes" id="UP001156140"/>
    </source>
</evidence>
<dbReference type="Proteomes" id="UP001156140">
    <property type="component" value="Unassembled WGS sequence"/>
</dbReference>
<keyword evidence="4" id="KW-1185">Reference proteome</keyword>
<dbReference type="PROSITE" id="PS51186">
    <property type="entry name" value="GNAT"/>
    <property type="match status" value="1"/>
</dbReference>
<dbReference type="PANTHER" id="PTHR31435:SF10">
    <property type="entry name" value="BSR4717 PROTEIN"/>
    <property type="match status" value="1"/>
</dbReference>
<gene>
    <name evidence="3" type="ORF">ML536_19660</name>
</gene>
<dbReference type="AlphaFoldDB" id="A0AA41UI72"/>
<feature type="domain" description="N-acetyltransferase" evidence="1">
    <location>
        <begin position="1"/>
        <end position="103"/>
    </location>
</feature>
<dbReference type="GO" id="GO:0016747">
    <property type="term" value="F:acyltransferase activity, transferring groups other than amino-acyl groups"/>
    <property type="evidence" value="ECO:0007669"/>
    <property type="project" value="InterPro"/>
</dbReference>
<dbReference type="Gene3D" id="3.40.630.30">
    <property type="match status" value="1"/>
</dbReference>
<dbReference type="CDD" id="cd04301">
    <property type="entry name" value="NAT_SF"/>
    <property type="match status" value="1"/>
</dbReference>
<evidence type="ECO:0000313" key="3">
    <source>
        <dbReference type="EMBL" id="MCI0129056.1"/>
    </source>
</evidence>
<dbReference type="Pfam" id="PF14542">
    <property type="entry name" value="Acetyltransf_CG"/>
    <property type="match status" value="1"/>
</dbReference>
<organism evidence="3 4">
    <name type="scientific">Paradevosia shaoguanensis</name>
    <dbReference type="NCBI Taxonomy" id="1335043"/>
    <lineage>
        <taxon>Bacteria</taxon>
        <taxon>Pseudomonadati</taxon>
        <taxon>Pseudomonadota</taxon>
        <taxon>Alphaproteobacteria</taxon>
        <taxon>Hyphomicrobiales</taxon>
        <taxon>Devosiaceae</taxon>
        <taxon>Paradevosia</taxon>
    </lineage>
</organism>
<dbReference type="InterPro" id="IPR016181">
    <property type="entry name" value="Acyl_CoA_acyltransferase"/>
</dbReference>
<evidence type="ECO:0000259" key="2">
    <source>
        <dbReference type="PROSITE" id="PS51729"/>
    </source>
</evidence>
<evidence type="ECO:0000259" key="1">
    <source>
        <dbReference type="PROSITE" id="PS51186"/>
    </source>
</evidence>
<dbReference type="SUPFAM" id="SSF55729">
    <property type="entry name" value="Acyl-CoA N-acyltransferases (Nat)"/>
    <property type="match status" value="1"/>
</dbReference>
<proteinExistence type="predicted"/>
<protein>
    <submittedName>
        <fullName evidence="3">N-acetyltransferase</fullName>
    </submittedName>
</protein>
<feature type="domain" description="N-acetyltransferase" evidence="2">
    <location>
        <begin position="13"/>
        <end position="100"/>
    </location>
</feature>
<accession>A0AA41UI72</accession>
<comment type="caution">
    <text evidence="3">The sequence shown here is derived from an EMBL/GenBank/DDBJ whole genome shotgun (WGS) entry which is preliminary data.</text>
</comment>
<dbReference type="InterPro" id="IPR000182">
    <property type="entry name" value="GNAT_dom"/>
</dbReference>
<dbReference type="PROSITE" id="PS51729">
    <property type="entry name" value="GNAT_YJDJ"/>
    <property type="match status" value="1"/>
</dbReference>
<reference evidence="3" key="1">
    <citation type="submission" date="2022-03" db="EMBL/GenBank/DDBJ databases">
        <title>The complete genome sequence of a Methyloterrigena soli.</title>
        <authorList>
            <person name="Zi Z."/>
        </authorList>
    </citation>
    <scope>NUCLEOTIDE SEQUENCE</scope>
    <source>
        <strain evidence="3">M48</strain>
    </source>
</reference>
<dbReference type="InterPro" id="IPR031165">
    <property type="entry name" value="GNAT_YJDJ"/>
</dbReference>
<dbReference type="PANTHER" id="PTHR31435">
    <property type="entry name" value="PROTEIN NATD1"/>
    <property type="match status" value="1"/>
</dbReference>
<name>A0AA41UI72_9HYPH</name>
<dbReference type="InterPro" id="IPR045057">
    <property type="entry name" value="Gcn5-rel_NAT"/>
</dbReference>
<dbReference type="EMBL" id="JALAZD010000003">
    <property type="protein sequence ID" value="MCI0129056.1"/>
    <property type="molecule type" value="Genomic_DNA"/>
</dbReference>